<dbReference type="EMBL" id="RRCF01000001">
    <property type="protein sequence ID" value="RRJ22664.1"/>
    <property type="molecule type" value="Genomic_DNA"/>
</dbReference>
<evidence type="ECO:0000256" key="1">
    <source>
        <dbReference type="PIRSR" id="PIRSR605502-1"/>
    </source>
</evidence>
<name>A0A3P3QNA2_9GAMM</name>
<evidence type="ECO:0000313" key="2">
    <source>
        <dbReference type="EMBL" id="RRJ22664.1"/>
    </source>
</evidence>
<evidence type="ECO:0000313" key="3">
    <source>
        <dbReference type="Proteomes" id="UP000276260"/>
    </source>
</evidence>
<keyword evidence="3" id="KW-1185">Reference proteome</keyword>
<dbReference type="Pfam" id="PF03747">
    <property type="entry name" value="ADP_ribosyl_GH"/>
    <property type="match status" value="1"/>
</dbReference>
<dbReference type="Gene3D" id="1.10.4080.10">
    <property type="entry name" value="ADP-ribosylation/Crystallin J1"/>
    <property type="match status" value="1"/>
</dbReference>
<dbReference type="InterPro" id="IPR050792">
    <property type="entry name" value="ADP-ribosylglycohydrolase"/>
</dbReference>
<reference evidence="2 3" key="1">
    <citation type="submission" date="2018-11" db="EMBL/GenBank/DDBJ databases">
        <title>Draft genome analysis of Rheinheimera mesophila isolated from an industrial waste site.</title>
        <authorList>
            <person name="Yu Q."/>
            <person name="Qi Y."/>
            <person name="Zhang H."/>
            <person name="Lu Y."/>
            <person name="Pu J."/>
        </authorList>
    </citation>
    <scope>NUCLEOTIDE SEQUENCE [LARGE SCALE GENOMIC DNA]</scope>
    <source>
        <strain evidence="2 3">IITR13</strain>
    </source>
</reference>
<dbReference type="PANTHER" id="PTHR16222">
    <property type="entry name" value="ADP-RIBOSYLGLYCOHYDROLASE"/>
    <property type="match status" value="1"/>
</dbReference>
<dbReference type="SUPFAM" id="SSF101478">
    <property type="entry name" value="ADP-ribosylglycohydrolase"/>
    <property type="match status" value="1"/>
</dbReference>
<dbReference type="RefSeq" id="WP_046521064.1">
    <property type="nucleotide sequence ID" value="NZ_LAVS01000090.1"/>
</dbReference>
<protein>
    <recommendedName>
        <fullName evidence="4">ADP-ribosylglycohydrolase family protein</fullName>
    </recommendedName>
</protein>
<feature type="binding site" evidence="1">
    <location>
        <position position="60"/>
    </location>
    <ligand>
        <name>Mg(2+)</name>
        <dbReference type="ChEBI" id="CHEBI:18420"/>
        <label>1</label>
    </ligand>
</feature>
<keyword evidence="1" id="KW-0460">Magnesium</keyword>
<comment type="caution">
    <text evidence="2">The sequence shown here is derived from an EMBL/GenBank/DDBJ whole genome shotgun (WGS) entry which is preliminary data.</text>
</comment>
<feature type="binding site" evidence="1">
    <location>
        <position position="61"/>
    </location>
    <ligand>
        <name>Mg(2+)</name>
        <dbReference type="ChEBI" id="CHEBI:18420"/>
        <label>1</label>
    </ligand>
</feature>
<dbReference type="Proteomes" id="UP000276260">
    <property type="component" value="Unassembled WGS sequence"/>
</dbReference>
<dbReference type="InterPro" id="IPR036705">
    <property type="entry name" value="Ribosyl_crysJ1_sf"/>
</dbReference>
<evidence type="ECO:0008006" key="4">
    <source>
        <dbReference type="Google" id="ProtNLM"/>
    </source>
</evidence>
<proteinExistence type="predicted"/>
<dbReference type="PANTHER" id="PTHR16222:SF35">
    <property type="entry name" value="ADP-RIBOSYLGLYCOHYDROLASE"/>
    <property type="match status" value="1"/>
</dbReference>
<sequence>MSDPVLKSKALGLMYGLLAGEVLGSAVEGLEPQERDERLKLDISELLLQNPWHTLSGQPTDSGELAVLLCRLLAHYGEYQEEGAWQAYEYWLRTEPFAVPAELKRALLSEQDEQSCATTALARVAPVALMVPYQSLPQLAAWAMADTALTHPNMLCQQISGLYVMALGHVLENDCSADQLYQLIKDWASQLKVDKAIVRAIDQALFMPPTDFDQPDSAVLICFQNAIWQLLYAQDYLDGMLDTLKRGGDTANNAAVAGALLGACYGVAEVPEFIRNAITHCRPLKGQFGVRQPRPECCWANETDYLTEQILSGRKKPA</sequence>
<organism evidence="2 3">
    <name type="scientific">Rheinheimera mesophila</name>
    <dbReference type="NCBI Taxonomy" id="1547515"/>
    <lineage>
        <taxon>Bacteria</taxon>
        <taxon>Pseudomonadati</taxon>
        <taxon>Pseudomonadota</taxon>
        <taxon>Gammaproteobacteria</taxon>
        <taxon>Chromatiales</taxon>
        <taxon>Chromatiaceae</taxon>
        <taxon>Rheinheimera</taxon>
    </lineage>
</organism>
<dbReference type="OrthoDB" id="9798107at2"/>
<dbReference type="InterPro" id="IPR005502">
    <property type="entry name" value="Ribosyl_crysJ1"/>
</dbReference>
<feature type="binding site" evidence="1">
    <location>
        <position position="249"/>
    </location>
    <ligand>
        <name>Mg(2+)</name>
        <dbReference type="ChEBI" id="CHEBI:18420"/>
        <label>1</label>
    </ligand>
</feature>
<comment type="cofactor">
    <cofactor evidence="1">
        <name>Mg(2+)</name>
        <dbReference type="ChEBI" id="CHEBI:18420"/>
    </cofactor>
    <text evidence="1">Binds 2 magnesium ions per subunit.</text>
</comment>
<dbReference type="GO" id="GO:0046872">
    <property type="term" value="F:metal ion binding"/>
    <property type="evidence" value="ECO:0007669"/>
    <property type="project" value="UniProtKB-KW"/>
</dbReference>
<accession>A0A3P3QNA2</accession>
<gene>
    <name evidence="2" type="ORF">EIK76_00840</name>
</gene>
<dbReference type="AlphaFoldDB" id="A0A3P3QNA2"/>
<keyword evidence="1" id="KW-0479">Metal-binding</keyword>